<dbReference type="Proteomes" id="UP000237082">
    <property type="component" value="Unassembled WGS sequence"/>
</dbReference>
<organism evidence="4 5">
    <name type="scientific">Chromobacterium alticapitis</name>
    <dbReference type="NCBI Taxonomy" id="2073169"/>
    <lineage>
        <taxon>Bacteria</taxon>
        <taxon>Pseudomonadati</taxon>
        <taxon>Pseudomonadota</taxon>
        <taxon>Betaproteobacteria</taxon>
        <taxon>Neisseriales</taxon>
        <taxon>Chromobacteriaceae</taxon>
        <taxon>Chromobacterium</taxon>
    </lineage>
</organism>
<dbReference type="InterPro" id="IPR000182">
    <property type="entry name" value="GNAT_dom"/>
</dbReference>
<dbReference type="InterPro" id="IPR016181">
    <property type="entry name" value="Acyl_CoA_acyltransferase"/>
</dbReference>
<dbReference type="Gene3D" id="3.40.630.30">
    <property type="match status" value="1"/>
</dbReference>
<dbReference type="EMBL" id="PQWB01000062">
    <property type="protein sequence ID" value="POZ61320.1"/>
    <property type="molecule type" value="Genomic_DNA"/>
</dbReference>
<dbReference type="OrthoDB" id="9789605at2"/>
<dbReference type="SUPFAM" id="SSF55729">
    <property type="entry name" value="Acyl-CoA N-acyltransferases (Nat)"/>
    <property type="match status" value="1"/>
</dbReference>
<evidence type="ECO:0000313" key="4">
    <source>
        <dbReference type="EMBL" id="POZ61320.1"/>
    </source>
</evidence>
<evidence type="ECO:0000313" key="5">
    <source>
        <dbReference type="Proteomes" id="UP000237082"/>
    </source>
</evidence>
<reference evidence="5" key="1">
    <citation type="submission" date="2018-02" db="EMBL/GenBank/DDBJ databases">
        <authorList>
            <person name="O'Hara-Hanley K."/>
            <person name="Soby S."/>
        </authorList>
    </citation>
    <scope>NUCLEOTIDE SEQUENCE [LARGE SCALE GENOMIC DNA]</scope>
    <source>
        <strain evidence="5">MWU14-2602</strain>
    </source>
</reference>
<sequence length="153" mass="16785">MSITGAPSRADFSEMLRVWERSVRATHHFLGEDDIDAIRPEVIAVFESAESIGLALRVCRDAEGRPIGFSGAVAGRLEMLFIDPGHAGRGLGRALLEQAIVESGVRETDVNEENPEALAFYRRMGFEAIGRSALDSAGRPFPLLHLELRQRAL</sequence>
<feature type="domain" description="N-acetyltransferase" evidence="3">
    <location>
        <begin position="14"/>
        <end position="153"/>
    </location>
</feature>
<keyword evidence="2" id="KW-0012">Acyltransferase</keyword>
<evidence type="ECO:0000259" key="3">
    <source>
        <dbReference type="PROSITE" id="PS51186"/>
    </source>
</evidence>
<dbReference type="PROSITE" id="PS51186">
    <property type="entry name" value="GNAT"/>
    <property type="match status" value="1"/>
</dbReference>
<proteinExistence type="predicted"/>
<dbReference type="GO" id="GO:0016747">
    <property type="term" value="F:acyltransferase activity, transferring groups other than amino-acyl groups"/>
    <property type="evidence" value="ECO:0007669"/>
    <property type="project" value="InterPro"/>
</dbReference>
<evidence type="ECO:0000256" key="1">
    <source>
        <dbReference type="ARBA" id="ARBA00022679"/>
    </source>
</evidence>
<name>A0A2S5DDY4_9NEIS</name>
<protein>
    <submittedName>
        <fullName evidence="4">GNAT family N-acetyltransferase</fullName>
    </submittedName>
</protein>
<dbReference type="CDD" id="cd04301">
    <property type="entry name" value="NAT_SF"/>
    <property type="match status" value="1"/>
</dbReference>
<dbReference type="AlphaFoldDB" id="A0A2S5DDY4"/>
<keyword evidence="5" id="KW-1185">Reference proteome</keyword>
<gene>
    <name evidence="4" type="ORF">C2I19_14295</name>
</gene>
<comment type="caution">
    <text evidence="4">The sequence shown here is derived from an EMBL/GenBank/DDBJ whole genome shotgun (WGS) entry which is preliminary data.</text>
</comment>
<dbReference type="PANTHER" id="PTHR43800:SF1">
    <property type="entry name" value="PEPTIDYL-LYSINE N-ACETYLTRANSFERASE YJAB"/>
    <property type="match status" value="1"/>
</dbReference>
<dbReference type="PANTHER" id="PTHR43800">
    <property type="entry name" value="PEPTIDYL-LYSINE N-ACETYLTRANSFERASE YJAB"/>
    <property type="match status" value="1"/>
</dbReference>
<keyword evidence="1 4" id="KW-0808">Transferase</keyword>
<dbReference type="Pfam" id="PF13508">
    <property type="entry name" value="Acetyltransf_7"/>
    <property type="match status" value="1"/>
</dbReference>
<accession>A0A2S5DDY4</accession>
<evidence type="ECO:0000256" key="2">
    <source>
        <dbReference type="ARBA" id="ARBA00023315"/>
    </source>
</evidence>